<protein>
    <submittedName>
        <fullName evidence="1">Uncharacterized protein</fullName>
    </submittedName>
</protein>
<dbReference type="RefSeq" id="WP_175541174.1">
    <property type="nucleotide sequence ID" value="NZ_FOSG01000040.1"/>
</dbReference>
<dbReference type="AlphaFoldDB" id="A0A1I4MEY7"/>
<evidence type="ECO:0000313" key="2">
    <source>
        <dbReference type="Proteomes" id="UP000198928"/>
    </source>
</evidence>
<keyword evidence="2" id="KW-1185">Reference proteome</keyword>
<name>A0A1I4MEY7_9ACTN</name>
<accession>A0A1I4MEY7</accession>
<reference evidence="2" key="1">
    <citation type="submission" date="2016-10" db="EMBL/GenBank/DDBJ databases">
        <authorList>
            <person name="Varghese N."/>
            <person name="Submissions S."/>
        </authorList>
    </citation>
    <scope>NUCLEOTIDE SEQUENCE [LARGE SCALE GENOMIC DNA]</scope>
    <source>
        <strain evidence="2">PL19</strain>
    </source>
</reference>
<gene>
    <name evidence="1" type="ORF">SAMN05192584_14012</name>
</gene>
<proteinExistence type="predicted"/>
<dbReference type="EMBL" id="FOSG01000040">
    <property type="protein sequence ID" value="SFM01710.1"/>
    <property type="molecule type" value="Genomic_DNA"/>
</dbReference>
<sequence>MSVPLTIRPIPAADDACPLCGYWRCRCSEVLKLSAVATDSDPDMEEALRRVRAGGRR</sequence>
<evidence type="ECO:0000313" key="1">
    <source>
        <dbReference type="EMBL" id="SFM01710.1"/>
    </source>
</evidence>
<organism evidence="1 2">
    <name type="scientific">Streptomyces pini</name>
    <dbReference type="NCBI Taxonomy" id="1520580"/>
    <lineage>
        <taxon>Bacteria</taxon>
        <taxon>Bacillati</taxon>
        <taxon>Actinomycetota</taxon>
        <taxon>Actinomycetes</taxon>
        <taxon>Kitasatosporales</taxon>
        <taxon>Streptomycetaceae</taxon>
        <taxon>Streptomyces</taxon>
    </lineage>
</organism>
<dbReference type="Proteomes" id="UP000198928">
    <property type="component" value="Unassembled WGS sequence"/>
</dbReference>